<feature type="region of interest" description="Disordered" evidence="1">
    <location>
        <begin position="86"/>
        <end position="143"/>
    </location>
</feature>
<protein>
    <submittedName>
        <fullName evidence="3">Uncharacterized protein</fullName>
    </submittedName>
</protein>
<dbReference type="AlphaFoldDB" id="A0A0G4HBB6"/>
<evidence type="ECO:0000256" key="1">
    <source>
        <dbReference type="SAM" id="MobiDB-lite"/>
    </source>
</evidence>
<gene>
    <name evidence="3" type="ORF">Cvel_25912</name>
</gene>
<feature type="non-terminal residue" evidence="3">
    <location>
        <position position="143"/>
    </location>
</feature>
<dbReference type="VEuPathDB" id="CryptoDB:Cvel_25912"/>
<feature type="chain" id="PRO_5005191258" evidence="2">
    <location>
        <begin position="34"/>
        <end position="143"/>
    </location>
</feature>
<organism evidence="3">
    <name type="scientific">Chromera velia CCMP2878</name>
    <dbReference type="NCBI Taxonomy" id="1169474"/>
    <lineage>
        <taxon>Eukaryota</taxon>
        <taxon>Sar</taxon>
        <taxon>Alveolata</taxon>
        <taxon>Colpodellida</taxon>
        <taxon>Chromeraceae</taxon>
        <taxon>Chromera</taxon>
    </lineage>
</organism>
<proteinExistence type="predicted"/>
<evidence type="ECO:0000256" key="2">
    <source>
        <dbReference type="SAM" id="SignalP"/>
    </source>
</evidence>
<sequence>MVFRQGWGGGGALLRRGILLMLCLRILREDSFGGNETLKVPYRKSDGAGGTENLLQNLFSLSGFLGTGFDALGHAWKLGGCDNGGASGGVSSEGAGEVGNAAAIAEEEEDDDDDEEEEEEEGREGGGRGGFGSGLEDEEDCGG</sequence>
<dbReference type="EMBL" id="CDMZ01002195">
    <property type="protein sequence ID" value="CEM41239.1"/>
    <property type="molecule type" value="Genomic_DNA"/>
</dbReference>
<feature type="signal peptide" evidence="2">
    <location>
        <begin position="1"/>
        <end position="33"/>
    </location>
</feature>
<keyword evidence="2" id="KW-0732">Signal</keyword>
<accession>A0A0G4HBB6</accession>
<reference evidence="3" key="1">
    <citation type="submission" date="2014-11" db="EMBL/GenBank/DDBJ databases">
        <authorList>
            <person name="Otto D Thomas"/>
            <person name="Naeem Raeece"/>
        </authorList>
    </citation>
    <scope>NUCLEOTIDE SEQUENCE</scope>
</reference>
<feature type="compositionally biased region" description="Low complexity" evidence="1">
    <location>
        <begin position="89"/>
        <end position="104"/>
    </location>
</feature>
<evidence type="ECO:0000313" key="3">
    <source>
        <dbReference type="EMBL" id="CEM41239.1"/>
    </source>
</evidence>
<name>A0A0G4HBB6_9ALVE</name>
<feature type="compositionally biased region" description="Acidic residues" evidence="1">
    <location>
        <begin position="105"/>
        <end position="122"/>
    </location>
</feature>